<gene>
    <name evidence="2" type="ORF">CY34DRAFT_17209</name>
</gene>
<name>A0A0D0ALM5_9AGAM</name>
<keyword evidence="3" id="KW-1185">Reference proteome</keyword>
<accession>A0A0D0ALM5</accession>
<dbReference type="AlphaFoldDB" id="A0A0D0ALM5"/>
<organism evidence="2 3">
    <name type="scientific">Suillus luteus UH-Slu-Lm8-n1</name>
    <dbReference type="NCBI Taxonomy" id="930992"/>
    <lineage>
        <taxon>Eukaryota</taxon>
        <taxon>Fungi</taxon>
        <taxon>Dikarya</taxon>
        <taxon>Basidiomycota</taxon>
        <taxon>Agaricomycotina</taxon>
        <taxon>Agaricomycetes</taxon>
        <taxon>Agaricomycetidae</taxon>
        <taxon>Boletales</taxon>
        <taxon>Suillineae</taxon>
        <taxon>Suillaceae</taxon>
        <taxon>Suillus</taxon>
    </lineage>
</organism>
<sequence length="161" mass="18226">MDNETLDGRKQSVSNYSSSHSHLSPMWATQSQFMETTQVWLTDGGKEGTEIEKSMQCLDASTKPFILYPDILQSIQLMWLVDSTQQMDHQEEYIHPKNFYSLQLGISRGKPTGAQPPTRTRTPNIPIPIYPWVSRGMGSCRGTVWVKGMEGIQVPTELNCM</sequence>
<reference evidence="3" key="2">
    <citation type="submission" date="2015-01" db="EMBL/GenBank/DDBJ databases">
        <title>Evolutionary Origins and Diversification of the Mycorrhizal Mutualists.</title>
        <authorList>
            <consortium name="DOE Joint Genome Institute"/>
            <consortium name="Mycorrhizal Genomics Consortium"/>
            <person name="Kohler A."/>
            <person name="Kuo A."/>
            <person name="Nagy L.G."/>
            <person name="Floudas D."/>
            <person name="Copeland A."/>
            <person name="Barry K.W."/>
            <person name="Cichocki N."/>
            <person name="Veneault-Fourrey C."/>
            <person name="LaButti K."/>
            <person name="Lindquist E.A."/>
            <person name="Lipzen A."/>
            <person name="Lundell T."/>
            <person name="Morin E."/>
            <person name="Murat C."/>
            <person name="Riley R."/>
            <person name="Ohm R."/>
            <person name="Sun H."/>
            <person name="Tunlid A."/>
            <person name="Henrissat B."/>
            <person name="Grigoriev I.V."/>
            <person name="Hibbett D.S."/>
            <person name="Martin F."/>
        </authorList>
    </citation>
    <scope>NUCLEOTIDE SEQUENCE [LARGE SCALE GENOMIC DNA]</scope>
    <source>
        <strain evidence="3">UH-Slu-Lm8-n1</strain>
    </source>
</reference>
<feature type="region of interest" description="Disordered" evidence="1">
    <location>
        <begin position="1"/>
        <end position="23"/>
    </location>
</feature>
<dbReference type="EMBL" id="KN835656">
    <property type="protein sequence ID" value="KIK35167.1"/>
    <property type="molecule type" value="Genomic_DNA"/>
</dbReference>
<protein>
    <submittedName>
        <fullName evidence="2">Uncharacterized protein</fullName>
    </submittedName>
</protein>
<proteinExistence type="predicted"/>
<feature type="compositionally biased region" description="Low complexity" evidence="1">
    <location>
        <begin position="12"/>
        <end position="23"/>
    </location>
</feature>
<dbReference type="InParanoid" id="A0A0D0ALM5"/>
<evidence type="ECO:0000256" key="1">
    <source>
        <dbReference type="SAM" id="MobiDB-lite"/>
    </source>
</evidence>
<dbReference type="Proteomes" id="UP000054485">
    <property type="component" value="Unassembled WGS sequence"/>
</dbReference>
<dbReference type="HOGENOM" id="CLU_1644847_0_0_1"/>
<evidence type="ECO:0000313" key="3">
    <source>
        <dbReference type="Proteomes" id="UP000054485"/>
    </source>
</evidence>
<reference evidence="2 3" key="1">
    <citation type="submission" date="2014-04" db="EMBL/GenBank/DDBJ databases">
        <authorList>
            <consortium name="DOE Joint Genome Institute"/>
            <person name="Kuo A."/>
            <person name="Ruytinx J."/>
            <person name="Rineau F."/>
            <person name="Colpaert J."/>
            <person name="Kohler A."/>
            <person name="Nagy L.G."/>
            <person name="Floudas D."/>
            <person name="Copeland A."/>
            <person name="Barry K.W."/>
            <person name="Cichocki N."/>
            <person name="Veneault-Fourrey C."/>
            <person name="LaButti K."/>
            <person name="Lindquist E.A."/>
            <person name="Lipzen A."/>
            <person name="Lundell T."/>
            <person name="Morin E."/>
            <person name="Murat C."/>
            <person name="Sun H."/>
            <person name="Tunlid A."/>
            <person name="Henrissat B."/>
            <person name="Grigoriev I.V."/>
            <person name="Hibbett D.S."/>
            <person name="Martin F."/>
            <person name="Nordberg H.P."/>
            <person name="Cantor M.N."/>
            <person name="Hua S.X."/>
        </authorList>
    </citation>
    <scope>NUCLEOTIDE SEQUENCE [LARGE SCALE GENOMIC DNA]</scope>
    <source>
        <strain evidence="2 3">UH-Slu-Lm8-n1</strain>
    </source>
</reference>
<feature type="compositionally biased region" description="Basic and acidic residues" evidence="1">
    <location>
        <begin position="1"/>
        <end position="10"/>
    </location>
</feature>
<evidence type="ECO:0000313" key="2">
    <source>
        <dbReference type="EMBL" id="KIK35167.1"/>
    </source>
</evidence>